<dbReference type="AlphaFoldDB" id="A0A644YP02"/>
<comment type="caution">
    <text evidence="1">The sequence shown here is derived from an EMBL/GenBank/DDBJ whole genome shotgun (WGS) entry which is preliminary data.</text>
</comment>
<proteinExistence type="predicted"/>
<sequence>MRRLFLVLAAATLILWPNQALAAEFKVNINVVRQNDGATSTEFWYNDRVVWRLTILADGAQPVLAGGSSETTFVTPDIVKGLFLLKVQ</sequence>
<gene>
    <name evidence="1" type="ORF">SDC9_74338</name>
</gene>
<name>A0A644YP02_9ZZZZ</name>
<dbReference type="EMBL" id="VSSQ01005095">
    <property type="protein sequence ID" value="MPM27824.1"/>
    <property type="molecule type" value="Genomic_DNA"/>
</dbReference>
<protein>
    <submittedName>
        <fullName evidence="1">Uncharacterized protein</fullName>
    </submittedName>
</protein>
<reference evidence="1" key="1">
    <citation type="submission" date="2019-08" db="EMBL/GenBank/DDBJ databases">
        <authorList>
            <person name="Kucharzyk K."/>
            <person name="Murdoch R.W."/>
            <person name="Higgins S."/>
            <person name="Loffler F."/>
        </authorList>
    </citation>
    <scope>NUCLEOTIDE SEQUENCE</scope>
</reference>
<organism evidence="1">
    <name type="scientific">bioreactor metagenome</name>
    <dbReference type="NCBI Taxonomy" id="1076179"/>
    <lineage>
        <taxon>unclassified sequences</taxon>
        <taxon>metagenomes</taxon>
        <taxon>ecological metagenomes</taxon>
    </lineage>
</organism>
<evidence type="ECO:0000313" key="1">
    <source>
        <dbReference type="EMBL" id="MPM27824.1"/>
    </source>
</evidence>
<accession>A0A644YP02</accession>